<dbReference type="EMBL" id="UZAF01017010">
    <property type="protein sequence ID" value="VDO36819.1"/>
    <property type="molecule type" value="Genomic_DNA"/>
</dbReference>
<proteinExistence type="predicted"/>
<sequence length="70" mass="8011">MGRRGFKIMTWSTVRRKLNNAVVRGLIDKTHTVEVVQFLNPDQNEWSAGFSKTEILLSNLEVSIEFVDST</sequence>
<name>A0A0N4WEV4_HAEPC</name>
<dbReference type="OMA" id="IMTWSTV"/>
<evidence type="ECO:0000313" key="3">
    <source>
        <dbReference type="WBParaSite" id="HPLM_0000919501-mRNA-1"/>
    </source>
</evidence>
<dbReference type="OrthoDB" id="10280450at2759"/>
<organism evidence="3">
    <name type="scientific">Haemonchus placei</name>
    <name type="common">Barber's pole worm</name>
    <dbReference type="NCBI Taxonomy" id="6290"/>
    <lineage>
        <taxon>Eukaryota</taxon>
        <taxon>Metazoa</taxon>
        <taxon>Ecdysozoa</taxon>
        <taxon>Nematoda</taxon>
        <taxon>Chromadorea</taxon>
        <taxon>Rhabditida</taxon>
        <taxon>Rhabditina</taxon>
        <taxon>Rhabditomorpha</taxon>
        <taxon>Strongyloidea</taxon>
        <taxon>Trichostrongylidae</taxon>
        <taxon>Haemonchus</taxon>
    </lineage>
</organism>
<dbReference type="WBParaSite" id="HPLM_0000919501-mRNA-1">
    <property type="protein sequence ID" value="HPLM_0000919501-mRNA-1"/>
    <property type="gene ID" value="HPLM_0000919501"/>
</dbReference>
<gene>
    <name evidence="1" type="ORF">HPLM_LOCUS9187</name>
</gene>
<reference evidence="3" key="1">
    <citation type="submission" date="2017-02" db="UniProtKB">
        <authorList>
            <consortium name="WormBaseParasite"/>
        </authorList>
    </citation>
    <scope>IDENTIFICATION</scope>
</reference>
<dbReference type="Proteomes" id="UP000268014">
    <property type="component" value="Unassembled WGS sequence"/>
</dbReference>
<protein>
    <submittedName>
        <fullName evidence="3">Phage protein</fullName>
    </submittedName>
</protein>
<dbReference type="AlphaFoldDB" id="A0A0N4WEV4"/>
<evidence type="ECO:0000313" key="2">
    <source>
        <dbReference type="Proteomes" id="UP000268014"/>
    </source>
</evidence>
<accession>A0A0N4WEV4</accession>
<keyword evidence="2" id="KW-1185">Reference proteome</keyword>
<evidence type="ECO:0000313" key="1">
    <source>
        <dbReference type="EMBL" id="VDO36819.1"/>
    </source>
</evidence>
<reference evidence="1 2" key="2">
    <citation type="submission" date="2018-11" db="EMBL/GenBank/DDBJ databases">
        <authorList>
            <consortium name="Pathogen Informatics"/>
        </authorList>
    </citation>
    <scope>NUCLEOTIDE SEQUENCE [LARGE SCALE GENOMIC DNA]</scope>
    <source>
        <strain evidence="1 2">MHpl1</strain>
    </source>
</reference>